<gene>
    <name evidence="1" type="ORF">MYP_2089</name>
</gene>
<proteinExistence type="predicted"/>
<evidence type="ECO:0000313" key="1">
    <source>
        <dbReference type="EMBL" id="GAL84861.1"/>
    </source>
</evidence>
<keyword evidence="2" id="KW-1185">Reference proteome</keyword>
<dbReference type="AlphaFoldDB" id="A0A098LD66"/>
<organism evidence="1 2">
    <name type="scientific">Sporocytophaga myxococcoides</name>
    <dbReference type="NCBI Taxonomy" id="153721"/>
    <lineage>
        <taxon>Bacteria</taxon>
        <taxon>Pseudomonadati</taxon>
        <taxon>Bacteroidota</taxon>
        <taxon>Cytophagia</taxon>
        <taxon>Cytophagales</taxon>
        <taxon>Cytophagaceae</taxon>
        <taxon>Sporocytophaga</taxon>
    </lineage>
</organism>
<protein>
    <submittedName>
        <fullName evidence="1">Uncharacterized protein</fullName>
    </submittedName>
</protein>
<dbReference type="EMBL" id="BBLT01000003">
    <property type="protein sequence ID" value="GAL84861.1"/>
    <property type="molecule type" value="Genomic_DNA"/>
</dbReference>
<dbReference type="Proteomes" id="UP000030185">
    <property type="component" value="Unassembled WGS sequence"/>
</dbReference>
<accession>A0A098LD66</accession>
<name>A0A098LD66_9BACT</name>
<sequence length="59" mass="6781">MTSSSIDGRARRKVALFTLPVVKFFSFPRRAILNKLAYDLSFSNTVIELNKNEAFVRML</sequence>
<evidence type="ECO:0000313" key="2">
    <source>
        <dbReference type="Proteomes" id="UP000030185"/>
    </source>
</evidence>
<reference evidence="1 2" key="1">
    <citation type="submission" date="2014-09" db="EMBL/GenBank/DDBJ databases">
        <title>Sporocytophaga myxococcoides PG-01 genome sequencing.</title>
        <authorList>
            <person name="Liu L."/>
            <person name="Gao P.J."/>
            <person name="Chen G.J."/>
            <person name="Wang L.S."/>
        </authorList>
    </citation>
    <scope>NUCLEOTIDE SEQUENCE [LARGE SCALE GENOMIC DNA]</scope>
    <source>
        <strain evidence="1 2">PG-01</strain>
    </source>
</reference>
<comment type="caution">
    <text evidence="1">The sequence shown here is derived from an EMBL/GenBank/DDBJ whole genome shotgun (WGS) entry which is preliminary data.</text>
</comment>